<dbReference type="AlphaFoldDB" id="A0A830GG76"/>
<gene>
    <name evidence="4" type="ORF">GCM10009030_00120</name>
</gene>
<dbReference type="Proteomes" id="UP000605784">
    <property type="component" value="Unassembled WGS sequence"/>
</dbReference>
<keyword evidence="5" id="KW-1185">Reference proteome</keyword>
<protein>
    <recommendedName>
        <fullName evidence="3">SWIM-type domain-containing protein</fullName>
    </recommendedName>
</protein>
<accession>A0A830GG76</accession>
<dbReference type="PROSITE" id="PS50966">
    <property type="entry name" value="ZF_SWIM"/>
    <property type="match status" value="1"/>
</dbReference>
<dbReference type="EMBL" id="BMOU01000001">
    <property type="protein sequence ID" value="GGN84459.1"/>
    <property type="molecule type" value="Genomic_DNA"/>
</dbReference>
<dbReference type="GO" id="GO:0008270">
    <property type="term" value="F:zinc ion binding"/>
    <property type="evidence" value="ECO:0007669"/>
    <property type="project" value="UniProtKB-KW"/>
</dbReference>
<sequence length="114" mass="12593">MAATADAGDVDLAALAQLDDRDVKALTEPMDIYADDPATRDEQVAVYNHGTRYVIDLVAETCTCPDMLHRRPDGGCKHCRRIQFLRGEREIPAGVDPDALDETLREHIDDGGDR</sequence>
<reference evidence="4" key="1">
    <citation type="journal article" date="2014" name="Int. J. Syst. Evol. Microbiol.">
        <title>Complete genome sequence of Corynebacterium casei LMG S-19264T (=DSM 44701T), isolated from a smear-ripened cheese.</title>
        <authorList>
            <consortium name="US DOE Joint Genome Institute (JGI-PGF)"/>
            <person name="Walter F."/>
            <person name="Albersmeier A."/>
            <person name="Kalinowski J."/>
            <person name="Ruckert C."/>
        </authorList>
    </citation>
    <scope>NUCLEOTIDE SEQUENCE</scope>
    <source>
        <strain evidence="4">JCM 17820</strain>
    </source>
</reference>
<evidence type="ECO:0000256" key="1">
    <source>
        <dbReference type="PROSITE-ProRule" id="PRU00325"/>
    </source>
</evidence>
<reference evidence="4" key="2">
    <citation type="submission" date="2020-09" db="EMBL/GenBank/DDBJ databases">
        <authorList>
            <person name="Sun Q."/>
            <person name="Ohkuma M."/>
        </authorList>
    </citation>
    <scope>NUCLEOTIDE SEQUENCE</scope>
    <source>
        <strain evidence="4">JCM 17820</strain>
    </source>
</reference>
<evidence type="ECO:0000313" key="4">
    <source>
        <dbReference type="EMBL" id="GGN84459.1"/>
    </source>
</evidence>
<dbReference type="InterPro" id="IPR007527">
    <property type="entry name" value="Znf_SWIM"/>
</dbReference>
<proteinExistence type="predicted"/>
<comment type="caution">
    <text evidence="4">The sequence shown here is derived from an EMBL/GenBank/DDBJ whole genome shotgun (WGS) entry which is preliminary data.</text>
</comment>
<feature type="region of interest" description="Disordered" evidence="2">
    <location>
        <begin position="93"/>
        <end position="114"/>
    </location>
</feature>
<feature type="domain" description="SWIM-type" evidence="3">
    <location>
        <begin position="53"/>
        <end position="87"/>
    </location>
</feature>
<dbReference type="RefSeq" id="WP_188993388.1">
    <property type="nucleotide sequence ID" value="NZ_BMOU01000001.1"/>
</dbReference>
<organism evidence="4 5">
    <name type="scientific">Haloarcula pellucida</name>
    <dbReference type="NCBI Taxonomy" id="1427151"/>
    <lineage>
        <taxon>Archaea</taxon>
        <taxon>Methanobacteriati</taxon>
        <taxon>Methanobacteriota</taxon>
        <taxon>Stenosarchaea group</taxon>
        <taxon>Halobacteria</taxon>
        <taxon>Halobacteriales</taxon>
        <taxon>Haloarculaceae</taxon>
        <taxon>Haloarcula</taxon>
    </lineage>
</organism>
<evidence type="ECO:0000313" key="5">
    <source>
        <dbReference type="Proteomes" id="UP000605784"/>
    </source>
</evidence>
<evidence type="ECO:0000259" key="3">
    <source>
        <dbReference type="PROSITE" id="PS50966"/>
    </source>
</evidence>
<keyword evidence="1" id="KW-0479">Metal-binding</keyword>
<keyword evidence="1" id="KW-0863">Zinc-finger</keyword>
<keyword evidence="1" id="KW-0862">Zinc</keyword>
<name>A0A830GG76_9EURY</name>
<evidence type="ECO:0000256" key="2">
    <source>
        <dbReference type="SAM" id="MobiDB-lite"/>
    </source>
</evidence>
<feature type="compositionally biased region" description="Basic and acidic residues" evidence="2">
    <location>
        <begin position="102"/>
        <end position="114"/>
    </location>
</feature>